<evidence type="ECO:0000256" key="16">
    <source>
        <dbReference type="HAMAP-Rule" id="MF_00393"/>
    </source>
</evidence>
<evidence type="ECO:0000256" key="11">
    <source>
        <dbReference type="ARBA" id="ARBA00023136"/>
    </source>
</evidence>
<name>A0A423XZZ8_9ENTR</name>
<comment type="pathway">
    <text evidence="3">Lipid metabolism.</text>
</comment>
<comment type="caution">
    <text evidence="19">The sequence shown here is derived from an EMBL/GenBank/DDBJ whole genome shotgun (WGS) entry which is preliminary data.</text>
</comment>
<evidence type="ECO:0000256" key="6">
    <source>
        <dbReference type="ARBA" id="ARBA00013432"/>
    </source>
</evidence>
<comment type="subcellular location">
    <subcellularLocation>
        <location evidence="1 16">Cell membrane</location>
        <topology evidence="1 16">Peripheral membrane protein</topology>
        <orientation evidence="1 16">Cytoplasmic side</orientation>
    </subcellularLocation>
</comment>
<evidence type="ECO:0000313" key="20">
    <source>
        <dbReference type="Proteomes" id="UP000244731"/>
    </source>
</evidence>
<dbReference type="Pfam" id="PF01553">
    <property type="entry name" value="Acyltransferase"/>
    <property type="match status" value="1"/>
</dbReference>
<dbReference type="NCBIfam" id="TIGR03703">
    <property type="entry name" value="plsB"/>
    <property type="match status" value="1"/>
</dbReference>
<dbReference type="EMBL" id="MSAC01000051">
    <property type="protein sequence ID" value="PUX03223.1"/>
    <property type="molecule type" value="Genomic_DNA"/>
</dbReference>
<evidence type="ECO:0000256" key="1">
    <source>
        <dbReference type="ARBA" id="ARBA00004413"/>
    </source>
</evidence>
<dbReference type="InterPro" id="IPR002123">
    <property type="entry name" value="Plipid/glycerol_acylTrfase"/>
</dbReference>
<dbReference type="RefSeq" id="WP_032968437.1">
    <property type="nucleotide sequence ID" value="NC_023032.1"/>
</dbReference>
<keyword evidence="13 16" id="KW-1208">Phospholipid metabolism</keyword>
<reference evidence="19 21" key="2">
    <citation type="journal article" date="2018" name="Front. Microbiol.">
        <title>An Investigation of an Acute Gastroenteritis Outbreak: Cronobacter sakazakii, a Potential Cause of Food-Borne Illness.</title>
        <authorList>
            <person name="Yong W."/>
            <person name="Guo B."/>
            <person name="Shi X."/>
            <person name="Cheng T."/>
            <person name="Chen M."/>
            <person name="Jiang X."/>
            <person name="Ye Y."/>
            <person name="Wang J."/>
            <person name="Xie G."/>
            <person name="Ding J."/>
        </authorList>
    </citation>
    <scope>NUCLEOTIDE SEQUENCE [LARGE SCALE GENOMIC DNA]</scope>
    <source>
        <strain evidence="19 21">S1</strain>
    </source>
</reference>
<dbReference type="HAMAP" id="MF_00393">
    <property type="entry name" value="Glyc3P_acyltrans"/>
    <property type="match status" value="1"/>
</dbReference>
<comment type="catalytic activity">
    <reaction evidence="15 16">
        <text>sn-glycerol 3-phosphate + an acyl-CoA = a 1-acyl-sn-glycero-3-phosphate + CoA</text>
        <dbReference type="Rhea" id="RHEA:15325"/>
        <dbReference type="ChEBI" id="CHEBI:57287"/>
        <dbReference type="ChEBI" id="CHEBI:57597"/>
        <dbReference type="ChEBI" id="CHEBI:57970"/>
        <dbReference type="ChEBI" id="CHEBI:58342"/>
        <dbReference type="EC" id="2.3.1.15"/>
    </reaction>
</comment>
<evidence type="ECO:0000256" key="8">
    <source>
        <dbReference type="ARBA" id="ARBA00022516"/>
    </source>
</evidence>
<evidence type="ECO:0000256" key="12">
    <source>
        <dbReference type="ARBA" id="ARBA00023209"/>
    </source>
</evidence>
<evidence type="ECO:0000313" key="19">
    <source>
        <dbReference type="EMBL" id="ROW62590.1"/>
    </source>
</evidence>
<gene>
    <name evidence="16" type="primary">plsB</name>
    <name evidence="18" type="ORF">AUM46_15790</name>
    <name evidence="19" type="ORF">C3E80_08735</name>
</gene>
<accession>A0A423XZZ8</accession>
<dbReference type="Proteomes" id="UP000285793">
    <property type="component" value="Unassembled WGS sequence"/>
</dbReference>
<dbReference type="InterPro" id="IPR041728">
    <property type="entry name" value="GPAT/DHAPAT_LPLAT"/>
</dbReference>
<feature type="short sequence motif" description="HXXXXD motif" evidence="16">
    <location>
        <begin position="305"/>
        <end position="310"/>
    </location>
</feature>
<comment type="pathway">
    <text evidence="2 16">Phospholipid metabolism; CDP-diacylglycerol biosynthesis; CDP-diacylglycerol from sn-glycerol 3-phosphate: step 1/3.</text>
</comment>
<dbReference type="EC" id="2.3.1.15" evidence="5 16"/>
<keyword evidence="9 16" id="KW-0808">Transferase</keyword>
<comment type="domain">
    <text evidence="16">The HXXXXD motif is essential for acyltransferase activity and may constitute the binding site for the phosphate moiety of the glycerol-3-phosphate.</text>
</comment>
<dbReference type="InterPro" id="IPR028354">
    <property type="entry name" value="GPAT_PlsB"/>
</dbReference>
<keyword evidence="20" id="KW-1185">Reference proteome</keyword>
<dbReference type="GO" id="GO:0006631">
    <property type="term" value="P:fatty acid metabolic process"/>
    <property type="evidence" value="ECO:0007669"/>
    <property type="project" value="TreeGrafter"/>
</dbReference>
<dbReference type="SUPFAM" id="SSF69593">
    <property type="entry name" value="Glycerol-3-phosphate (1)-acyltransferase"/>
    <property type="match status" value="1"/>
</dbReference>
<dbReference type="UniPathway" id="UPA00557">
    <property type="reaction ID" value="UER00612"/>
</dbReference>
<evidence type="ECO:0000256" key="13">
    <source>
        <dbReference type="ARBA" id="ARBA00023264"/>
    </source>
</evidence>
<keyword evidence="11 16" id="KW-0472">Membrane</keyword>
<evidence type="ECO:0000256" key="14">
    <source>
        <dbReference type="ARBA" id="ARBA00023315"/>
    </source>
</evidence>
<dbReference type="AlphaFoldDB" id="A0A423XZZ8"/>
<proteinExistence type="inferred from homology"/>
<evidence type="ECO:0000256" key="4">
    <source>
        <dbReference type="ARBA" id="ARBA00007937"/>
    </source>
</evidence>
<dbReference type="GO" id="GO:0016024">
    <property type="term" value="P:CDP-diacylglycerol biosynthetic process"/>
    <property type="evidence" value="ECO:0007669"/>
    <property type="project" value="UniProtKB-UniRule"/>
</dbReference>
<evidence type="ECO:0000256" key="10">
    <source>
        <dbReference type="ARBA" id="ARBA00023098"/>
    </source>
</evidence>
<dbReference type="GO" id="GO:0005886">
    <property type="term" value="C:plasma membrane"/>
    <property type="evidence" value="ECO:0007669"/>
    <property type="project" value="UniProtKB-SubCell"/>
</dbReference>
<evidence type="ECO:0000256" key="15">
    <source>
        <dbReference type="ARBA" id="ARBA00048427"/>
    </source>
</evidence>
<reference evidence="18 20" key="1">
    <citation type="submission" date="2016-12" db="EMBL/GenBank/DDBJ databases">
        <title>Analysis of the Molecular Diversity Among Cronobacter Species Isolated from Filth Flies Using a Pan Genomic DNA Microarray.</title>
        <authorList>
            <person name="Pava-Ripoll M."/>
            <person name="Tall B."/>
            <person name="Farber J."/>
            <person name="Fanning S."/>
            <person name="Lehner A."/>
            <person name="Stephan R."/>
            <person name="Pagotto F."/>
            <person name="Iverson C."/>
            <person name="Ziobro G."/>
            <person name="Miller A."/>
            <person name="Pearson R."/>
            <person name="Yan Q."/>
            <person name="Kim M."/>
            <person name="Jeong S."/>
            <person name="Park J."/>
            <person name="Jun S."/>
            <person name="Choi H."/>
            <person name="Chung T."/>
            <person name="Yoo Y."/>
            <person name="Park E."/>
            <person name="Hwang S."/>
            <person name="Lee B."/>
            <person name="Sathyamoorthy V."/>
            <person name="Carter L."/>
            <person name="Mammel M."/>
            <person name="Jackson S."/>
            <person name="Kothary M."/>
            <person name="Patel I."/>
            <person name="Grim C."/>
            <person name="Gopinath G."/>
            <person name="Gangiredla J."/>
            <person name="Chase H."/>
        </authorList>
    </citation>
    <scope>NUCLEOTIDE SEQUENCE [LARGE SCALE GENOMIC DNA]</scope>
    <source>
        <strain evidence="18 20">MOD1-Md25g</strain>
    </source>
</reference>
<dbReference type="GeneID" id="45713975"/>
<keyword evidence="14 16" id="KW-0012">Acyltransferase</keyword>
<evidence type="ECO:0000256" key="2">
    <source>
        <dbReference type="ARBA" id="ARBA00004765"/>
    </source>
</evidence>
<keyword evidence="8 16" id="KW-0444">Lipid biosynthesis</keyword>
<dbReference type="PANTHER" id="PTHR12563:SF17">
    <property type="entry name" value="DIHYDROXYACETONE PHOSPHATE ACYLTRANSFERASE"/>
    <property type="match status" value="1"/>
</dbReference>
<dbReference type="PIRSF" id="PIRSF500064">
    <property type="entry name" value="GPAT"/>
    <property type="match status" value="1"/>
</dbReference>
<dbReference type="Pfam" id="PF19277">
    <property type="entry name" value="GPAT_C"/>
    <property type="match status" value="1"/>
</dbReference>
<feature type="domain" description="Phospholipid/glycerol acyltransferase" evidence="17">
    <location>
        <begin position="300"/>
        <end position="427"/>
    </location>
</feature>
<keyword evidence="12 16" id="KW-0594">Phospholipid biosynthesis</keyword>
<dbReference type="Proteomes" id="UP000244731">
    <property type="component" value="Unassembled WGS sequence"/>
</dbReference>
<dbReference type="InterPro" id="IPR045520">
    <property type="entry name" value="GPAT/DHAPAT_C"/>
</dbReference>
<sequence>MSGWPRIYYKLLNLPLSVLVKSKSIPAAPCPELGLDTSRPIMYVLPYNSKADLLTLRAQCLEHDLPDPLDPLVIDGTELPRYVFIHGGPRVFTYYTPKEESIKLFHNYLDLHRSNPDLDVQMVPVSVMFGRSPGREKGEENPPLRMLNGIQKFFAVSWLGRDSFVRFSPPVSLRRMATEHGTDKRIAQKLARVARMHFARQRLAAVGPRLPARQDLFNKLLSSKAIARAVEDEARTKKISHEKAQQNAVALMEEIAADFSYEAIRITDRVLGFTWNRLYQGINVHNAERVRQLAHDGHEIVYVPCHRSHMDYLLLSYVLYHQGLVPPHIAAGINLNFWPAGPIFRRLGAFFIRRTFKGNKLYSTVFREYLGELFSRGYSVEYFVEGGRSRTGRLLDPKTGTLSMTIQAMLRGGTRPITLVPIYIGYEHVMEVGTYAKELRGATKEKESLLQMLRGLSKLRNLGQGYVNFGEPLPLMTFLNQHVPEWRDAIDPIEAVRPAWLTPTVNEIAAQLMVRINNAGAANAMNLCCTALLASRQRSLTREQLTEQLDCYLSLLRNVPYAADATVPDATATQLIEHALQMNKFEVEKDTIGDIIVLPREQAVLMTYYRNNIMHMLVLPSLIAAIVTQHRRISREAVQQQVELLFPMLKTELFLRWEKEEVSAVVDALVNELAQQGLILADDEWLQVNPARSRTLQLLAAGVRETLQRYAITFWLLSANPSINRGTLEKESRTVAQRLSVLHGINAPEFFDKAVFSTLVLTLRDEGYISDTGDAEPAETMKVYQMLAELMTSDVRLTIESAAAQAGA</sequence>
<dbReference type="PIRSF" id="PIRSF000437">
    <property type="entry name" value="GPAT_DHAPAT"/>
    <property type="match status" value="1"/>
</dbReference>
<dbReference type="NCBIfam" id="NF003441">
    <property type="entry name" value="PRK04974.1"/>
    <property type="match status" value="1"/>
</dbReference>
<keyword evidence="10 16" id="KW-0443">Lipid metabolism</keyword>
<evidence type="ECO:0000256" key="9">
    <source>
        <dbReference type="ARBA" id="ARBA00022679"/>
    </source>
</evidence>
<evidence type="ECO:0000256" key="5">
    <source>
        <dbReference type="ARBA" id="ARBA00013113"/>
    </source>
</evidence>
<evidence type="ECO:0000256" key="3">
    <source>
        <dbReference type="ARBA" id="ARBA00005189"/>
    </source>
</evidence>
<evidence type="ECO:0000256" key="7">
    <source>
        <dbReference type="ARBA" id="ARBA00022475"/>
    </source>
</evidence>
<dbReference type="CDD" id="cd07993">
    <property type="entry name" value="LPLAT_DHAPAT-like"/>
    <property type="match status" value="1"/>
</dbReference>
<evidence type="ECO:0000313" key="18">
    <source>
        <dbReference type="EMBL" id="PUX03223.1"/>
    </source>
</evidence>
<dbReference type="EMBL" id="PQJL01000006">
    <property type="protein sequence ID" value="ROW62590.1"/>
    <property type="molecule type" value="Genomic_DNA"/>
</dbReference>
<protein>
    <recommendedName>
        <fullName evidence="6 16">Glycerol-3-phosphate acyltransferase</fullName>
        <shortName evidence="16">GPAT</shortName>
        <ecNumber evidence="5 16">2.3.1.15</ecNumber>
    </recommendedName>
</protein>
<keyword evidence="7 16" id="KW-1003">Cell membrane</keyword>
<dbReference type="SMART" id="SM00563">
    <property type="entry name" value="PlsC"/>
    <property type="match status" value="1"/>
</dbReference>
<evidence type="ECO:0000313" key="21">
    <source>
        <dbReference type="Proteomes" id="UP000285793"/>
    </source>
</evidence>
<organism evidence="19 21">
    <name type="scientific">Cronobacter malonaticus</name>
    <dbReference type="NCBI Taxonomy" id="413503"/>
    <lineage>
        <taxon>Bacteria</taxon>
        <taxon>Pseudomonadati</taxon>
        <taxon>Pseudomonadota</taxon>
        <taxon>Gammaproteobacteria</taxon>
        <taxon>Enterobacterales</taxon>
        <taxon>Enterobacteriaceae</taxon>
        <taxon>Cronobacter</taxon>
    </lineage>
</organism>
<comment type="similarity">
    <text evidence="4 16">Belongs to the GPAT/DAPAT family.</text>
</comment>
<evidence type="ECO:0000259" key="17">
    <source>
        <dbReference type="SMART" id="SM00563"/>
    </source>
</evidence>
<dbReference type="GO" id="GO:0004366">
    <property type="term" value="F:glycerol-3-phosphate O-acyltransferase activity"/>
    <property type="evidence" value="ECO:0007669"/>
    <property type="project" value="UniProtKB-UniRule"/>
</dbReference>
<dbReference type="PANTHER" id="PTHR12563">
    <property type="entry name" value="GLYCEROL-3-PHOSPHATE ACYLTRANSFERASE"/>
    <property type="match status" value="1"/>
</dbReference>
<dbReference type="InterPro" id="IPR022284">
    <property type="entry name" value="GPAT/DHAPAT"/>
</dbReference>